<keyword evidence="3" id="KW-1185">Reference proteome</keyword>
<proteinExistence type="predicted"/>
<name>A0A8B8F8Y0_9HEMI</name>
<dbReference type="Gene3D" id="3.60.10.10">
    <property type="entry name" value="Endonuclease/exonuclease/phosphatase"/>
    <property type="match status" value="1"/>
</dbReference>
<evidence type="ECO:0000313" key="4">
    <source>
        <dbReference type="RefSeq" id="XP_025406812.1"/>
    </source>
</evidence>
<sequence>MYAAGAMTTVISALQRYLCGIVAIQEIRWTNVGNIKLRDATILYSCGQSHEYGVGFIVNNSILPFVKNFIPHNERICTIQLECKWGYIAVINCHAPTENKEDQSKEEFYNQLEIVYDSIPHRTRKITIGDLNAKIGKEQIFKPTIGNHSLHEISNDNGNKLISFAMSKNMTISSSHFPHKEIHKQTWISPDGHTKNQIDHVVVDEQLKHSIQDVRSYRGRMSGHSDHFLVKVKLHIKLPIKWNQKRKTSRKFELDKLKEEQIANEYRKGLKEKKVNNLNLNYQEHWTQLSKTIKGVTEEKIGIVNNKRPNNGSMKTVKKQYKKEIRQNRW</sequence>
<feature type="domain" description="Endonuclease/exonuclease/phosphatase" evidence="2">
    <location>
        <begin position="7"/>
        <end position="208"/>
    </location>
</feature>
<dbReference type="CDD" id="cd09076">
    <property type="entry name" value="L1-EN"/>
    <property type="match status" value="1"/>
</dbReference>
<evidence type="ECO:0000256" key="1">
    <source>
        <dbReference type="SAM" id="MobiDB-lite"/>
    </source>
</evidence>
<dbReference type="Pfam" id="PF03372">
    <property type="entry name" value="Exo_endo_phos"/>
    <property type="match status" value="1"/>
</dbReference>
<dbReference type="SUPFAM" id="SSF56219">
    <property type="entry name" value="DNase I-like"/>
    <property type="match status" value="1"/>
</dbReference>
<dbReference type="InterPro" id="IPR036691">
    <property type="entry name" value="Endo/exonu/phosph_ase_sf"/>
</dbReference>
<dbReference type="RefSeq" id="XP_025406812.1">
    <property type="nucleotide sequence ID" value="XM_025551027.1"/>
</dbReference>
<accession>A0A8B8F8Y0</accession>
<protein>
    <submittedName>
        <fullName evidence="4">Craniofacial development protein 2-like</fullName>
    </submittedName>
</protein>
<dbReference type="GeneID" id="112680812"/>
<dbReference type="OrthoDB" id="5828726at2759"/>
<dbReference type="GO" id="GO:0003824">
    <property type="term" value="F:catalytic activity"/>
    <property type="evidence" value="ECO:0007669"/>
    <property type="project" value="InterPro"/>
</dbReference>
<gene>
    <name evidence="4" type="primary">LOC112680812</name>
</gene>
<evidence type="ECO:0000259" key="2">
    <source>
        <dbReference type="Pfam" id="PF03372"/>
    </source>
</evidence>
<dbReference type="AlphaFoldDB" id="A0A8B8F8Y0"/>
<organism evidence="3 4">
    <name type="scientific">Sipha flava</name>
    <name type="common">yellow sugarcane aphid</name>
    <dbReference type="NCBI Taxonomy" id="143950"/>
    <lineage>
        <taxon>Eukaryota</taxon>
        <taxon>Metazoa</taxon>
        <taxon>Ecdysozoa</taxon>
        <taxon>Arthropoda</taxon>
        <taxon>Hexapoda</taxon>
        <taxon>Insecta</taxon>
        <taxon>Pterygota</taxon>
        <taxon>Neoptera</taxon>
        <taxon>Paraneoptera</taxon>
        <taxon>Hemiptera</taxon>
        <taxon>Sternorrhyncha</taxon>
        <taxon>Aphidomorpha</taxon>
        <taxon>Aphidoidea</taxon>
        <taxon>Aphididae</taxon>
        <taxon>Sipha</taxon>
    </lineage>
</organism>
<evidence type="ECO:0000313" key="3">
    <source>
        <dbReference type="Proteomes" id="UP000694846"/>
    </source>
</evidence>
<dbReference type="Proteomes" id="UP000694846">
    <property type="component" value="Unplaced"/>
</dbReference>
<reference evidence="4" key="1">
    <citation type="submission" date="2025-08" db="UniProtKB">
        <authorList>
            <consortium name="RefSeq"/>
        </authorList>
    </citation>
    <scope>IDENTIFICATION</scope>
    <source>
        <tissue evidence="4">Whole body</tissue>
    </source>
</reference>
<dbReference type="InterPro" id="IPR005135">
    <property type="entry name" value="Endo/exonuclease/phosphatase"/>
</dbReference>
<feature type="region of interest" description="Disordered" evidence="1">
    <location>
        <begin position="306"/>
        <end position="330"/>
    </location>
</feature>